<feature type="transmembrane region" description="Helical" evidence="10">
    <location>
        <begin position="224"/>
        <end position="253"/>
    </location>
</feature>
<evidence type="ECO:0000256" key="8">
    <source>
        <dbReference type="ARBA" id="ARBA00023136"/>
    </source>
</evidence>
<sequence length="286" mass="29950">MLFLELVVQGLIQGSTYAIIAVGLTLVYGLLRVLHVAHAGLFTLGAYLGVLVTNHTGSLGIGVTVAATGAALAGILIYRLVYEPILDRPPYVALIASIGLYMGMEELFRLVFGPFGMSFVTPPLQDVVQVAGIYLRTCQIATVVINLVLLGILAWVAQGTKVGTGWRATVDDPKMAACFGIDPIRVRYLVFGMGSALAAVAGVLVALLSNLVEPTMGAVPSYKSLAIIVLGGLGNVGGTLIASLVLGVVEAFGTIYLGSLLDRDAIAFAFLIIVLMIRPTGLFTSR</sequence>
<feature type="transmembrane region" description="Helical" evidence="10">
    <location>
        <begin position="133"/>
        <end position="157"/>
    </location>
</feature>
<evidence type="ECO:0000256" key="2">
    <source>
        <dbReference type="ARBA" id="ARBA00022448"/>
    </source>
</evidence>
<keyword evidence="8 10" id="KW-0472">Membrane</keyword>
<dbReference type="GO" id="GO:0015190">
    <property type="term" value="F:L-leucine transmembrane transporter activity"/>
    <property type="evidence" value="ECO:0007669"/>
    <property type="project" value="TreeGrafter"/>
</dbReference>
<gene>
    <name evidence="11" type="ORF">DSCO28_45280</name>
</gene>
<feature type="transmembrane region" description="Helical" evidence="10">
    <location>
        <begin position="59"/>
        <end position="78"/>
    </location>
</feature>
<dbReference type="GO" id="GO:0015192">
    <property type="term" value="F:L-phenylalanine transmembrane transporter activity"/>
    <property type="evidence" value="ECO:0007669"/>
    <property type="project" value="TreeGrafter"/>
</dbReference>
<dbReference type="RefSeq" id="WP_155311500.1">
    <property type="nucleotide sequence ID" value="NZ_AP021876.1"/>
</dbReference>
<dbReference type="InterPro" id="IPR001851">
    <property type="entry name" value="ABC_transp_permease"/>
</dbReference>
<evidence type="ECO:0000256" key="1">
    <source>
        <dbReference type="ARBA" id="ARBA00004651"/>
    </source>
</evidence>
<keyword evidence="7 10" id="KW-1133">Transmembrane helix</keyword>
<dbReference type="GO" id="GO:0005886">
    <property type="term" value="C:plasma membrane"/>
    <property type="evidence" value="ECO:0007669"/>
    <property type="project" value="UniProtKB-SubCell"/>
</dbReference>
<evidence type="ECO:0000256" key="5">
    <source>
        <dbReference type="ARBA" id="ARBA00022692"/>
    </source>
</evidence>
<keyword evidence="2" id="KW-0813">Transport</keyword>
<dbReference type="GO" id="GO:1903806">
    <property type="term" value="P:L-isoleucine import across plasma membrane"/>
    <property type="evidence" value="ECO:0007669"/>
    <property type="project" value="TreeGrafter"/>
</dbReference>
<dbReference type="GO" id="GO:0015808">
    <property type="term" value="P:L-alanine transport"/>
    <property type="evidence" value="ECO:0007669"/>
    <property type="project" value="TreeGrafter"/>
</dbReference>
<evidence type="ECO:0000313" key="11">
    <source>
        <dbReference type="EMBL" id="BBO83962.1"/>
    </source>
</evidence>
<feature type="transmembrane region" description="Helical" evidence="10">
    <location>
        <begin position="265"/>
        <end position="283"/>
    </location>
</feature>
<evidence type="ECO:0000256" key="9">
    <source>
        <dbReference type="ARBA" id="ARBA00037998"/>
    </source>
</evidence>
<name>A0A5K7ZUQ0_9BACT</name>
<keyword evidence="4" id="KW-0997">Cell inner membrane</keyword>
<dbReference type="InterPro" id="IPR052157">
    <property type="entry name" value="BCAA_transport_permease"/>
</dbReference>
<keyword evidence="6" id="KW-0029">Amino-acid transport</keyword>
<dbReference type="EMBL" id="AP021876">
    <property type="protein sequence ID" value="BBO83962.1"/>
    <property type="molecule type" value="Genomic_DNA"/>
</dbReference>
<dbReference type="AlphaFoldDB" id="A0A5K7ZUQ0"/>
<evidence type="ECO:0000256" key="4">
    <source>
        <dbReference type="ARBA" id="ARBA00022519"/>
    </source>
</evidence>
<dbReference type="Pfam" id="PF02653">
    <property type="entry name" value="BPD_transp_2"/>
    <property type="match status" value="1"/>
</dbReference>
<feature type="transmembrane region" description="Helical" evidence="10">
    <location>
        <begin position="6"/>
        <end position="26"/>
    </location>
</feature>
<comment type="subcellular location">
    <subcellularLocation>
        <location evidence="1">Cell membrane</location>
        <topology evidence="1">Multi-pass membrane protein</topology>
    </subcellularLocation>
</comment>
<keyword evidence="3" id="KW-1003">Cell membrane</keyword>
<evidence type="ECO:0000256" key="10">
    <source>
        <dbReference type="SAM" id="Phobius"/>
    </source>
</evidence>
<evidence type="ECO:0000313" key="12">
    <source>
        <dbReference type="Proteomes" id="UP000425960"/>
    </source>
</evidence>
<feature type="transmembrane region" description="Helical" evidence="10">
    <location>
        <begin position="90"/>
        <end position="113"/>
    </location>
</feature>
<feature type="transmembrane region" description="Helical" evidence="10">
    <location>
        <begin position="33"/>
        <end position="53"/>
    </location>
</feature>
<dbReference type="GO" id="GO:0042941">
    <property type="term" value="P:D-alanine transmembrane transport"/>
    <property type="evidence" value="ECO:0007669"/>
    <property type="project" value="TreeGrafter"/>
</dbReference>
<dbReference type="PANTHER" id="PTHR11795:SF371">
    <property type="entry name" value="HIGH-AFFINITY BRANCHED-CHAIN AMINO ACID TRANSPORT SYSTEM PERMEASE PROTEIN LIVH"/>
    <property type="match status" value="1"/>
</dbReference>
<dbReference type="KEGG" id="dov:DSCO28_45280"/>
<keyword evidence="5 10" id="KW-0812">Transmembrane</keyword>
<dbReference type="GO" id="GO:0015188">
    <property type="term" value="F:L-isoleucine transmembrane transporter activity"/>
    <property type="evidence" value="ECO:0007669"/>
    <property type="project" value="TreeGrafter"/>
</dbReference>
<evidence type="ECO:0000256" key="6">
    <source>
        <dbReference type="ARBA" id="ARBA00022970"/>
    </source>
</evidence>
<dbReference type="GO" id="GO:0005304">
    <property type="term" value="F:L-valine transmembrane transporter activity"/>
    <property type="evidence" value="ECO:0007669"/>
    <property type="project" value="TreeGrafter"/>
</dbReference>
<evidence type="ECO:0000256" key="3">
    <source>
        <dbReference type="ARBA" id="ARBA00022475"/>
    </source>
</evidence>
<comment type="similarity">
    <text evidence="9">Belongs to the binding-protein-dependent transport system permease family. LivHM subfamily.</text>
</comment>
<dbReference type="Proteomes" id="UP000425960">
    <property type="component" value="Chromosome"/>
</dbReference>
<evidence type="ECO:0000256" key="7">
    <source>
        <dbReference type="ARBA" id="ARBA00022989"/>
    </source>
</evidence>
<reference evidence="11 12" key="1">
    <citation type="submission" date="2019-11" db="EMBL/GenBank/DDBJ databases">
        <title>Comparative genomics of hydrocarbon-degrading Desulfosarcina strains.</title>
        <authorList>
            <person name="Watanabe M."/>
            <person name="Kojima H."/>
            <person name="Fukui M."/>
        </authorList>
    </citation>
    <scope>NUCLEOTIDE SEQUENCE [LARGE SCALE GENOMIC DNA]</scope>
    <source>
        <strain evidence="11 12">28bB2T</strain>
    </source>
</reference>
<dbReference type="CDD" id="cd06582">
    <property type="entry name" value="TM_PBP1_LivH_like"/>
    <property type="match status" value="1"/>
</dbReference>
<feature type="transmembrane region" description="Helical" evidence="10">
    <location>
        <begin position="188"/>
        <end position="212"/>
    </location>
</feature>
<organism evidence="11 12">
    <name type="scientific">Desulfosarcina ovata subsp. sediminis</name>
    <dbReference type="NCBI Taxonomy" id="885957"/>
    <lineage>
        <taxon>Bacteria</taxon>
        <taxon>Pseudomonadati</taxon>
        <taxon>Thermodesulfobacteriota</taxon>
        <taxon>Desulfobacteria</taxon>
        <taxon>Desulfobacterales</taxon>
        <taxon>Desulfosarcinaceae</taxon>
        <taxon>Desulfosarcina</taxon>
    </lineage>
</organism>
<dbReference type="PANTHER" id="PTHR11795">
    <property type="entry name" value="BRANCHED-CHAIN AMINO ACID TRANSPORT SYSTEM PERMEASE PROTEIN LIVH"/>
    <property type="match status" value="1"/>
</dbReference>
<accession>A0A5K7ZUQ0</accession>
<protein>
    <submittedName>
        <fullName evidence="11">Branched-chain amino acid ABC transporter permease</fullName>
    </submittedName>
</protein>
<proteinExistence type="inferred from homology"/>